<dbReference type="Proteomes" id="UP000783742">
    <property type="component" value="Unassembled WGS sequence"/>
</dbReference>
<dbReference type="RefSeq" id="WP_216549104.1">
    <property type="nucleotide sequence ID" value="NZ_JAHLQO010000003.1"/>
</dbReference>
<sequence>MKYLSQNSLKETINYFTEFDMKSPEQLGLFFFFKGLGFNTKIPYYYKKVGEMNSDEKEKYNQILFNLGALFDFNEKPGKRTCLFPFSISNPVDKSSYFNGGTPFKSLLSRIRDTVDNTLIDTSKYLRVSDDNTDKFKFARNYIDILCSEAFLNGKRISLTYFSAWYMRFRAFDVDEKAQDDDLRNACIEKTCEELNISSEEINNIFIDDRKTLSFVNTEIHGNDLRDMLSFKGELPEIFAGNIDFDLLGEHIVDREYINEVVQSVGDNISPDNLYELLQNAKQVILHGVPGTGKSFITKQIESKFEKVQTVQFHPSMSYEQFIGGHTIDLEGNLVTKAGVFLKACKEASGMKGDYLFIIDEINRGNISKIFGETILVLDREYEVDLVSPLRLDNGDIITDLKIPENLYIIGTMNSADRSIAFIDYAIRRRFAFVKFNPNYSVVQNNSEYMGNYDVKIYQIMKQINLRILEVLKNEDLLLGQSFFMPDWIKKQGKFIWTDVDLKDLFNYYIIPIIEEYTYGNINDLRKIVGVNISNRIQDTDKFIKELVQEFYPRSQG</sequence>
<dbReference type="InterPro" id="IPR011704">
    <property type="entry name" value="ATPase_dyneun-rel_AAA"/>
</dbReference>
<evidence type="ECO:0000313" key="2">
    <source>
        <dbReference type="EMBL" id="MBU5669268.1"/>
    </source>
</evidence>
<dbReference type="Pfam" id="PF07728">
    <property type="entry name" value="AAA_5"/>
    <property type="match status" value="1"/>
</dbReference>
<gene>
    <name evidence="2" type="ORF">KQI68_05355</name>
</gene>
<organism evidence="2 3">
    <name type="scientific">Peptoniphilus ovalis</name>
    <dbReference type="NCBI Taxonomy" id="2841503"/>
    <lineage>
        <taxon>Bacteria</taxon>
        <taxon>Bacillati</taxon>
        <taxon>Bacillota</taxon>
        <taxon>Tissierellia</taxon>
        <taxon>Tissierellales</taxon>
        <taxon>Peptoniphilaceae</taxon>
        <taxon>Peptoniphilus</taxon>
    </lineage>
</organism>
<proteinExistence type="predicted"/>
<dbReference type="InterPro" id="IPR052934">
    <property type="entry name" value="Methyl-DNA_Rec/Restrict_Enz"/>
</dbReference>
<feature type="domain" description="ATPase dynein-related AAA" evidence="1">
    <location>
        <begin position="284"/>
        <end position="431"/>
    </location>
</feature>
<reference evidence="2 3" key="1">
    <citation type="submission" date="2021-06" db="EMBL/GenBank/DDBJ databases">
        <authorList>
            <person name="Sun Q."/>
            <person name="Li D."/>
        </authorList>
    </citation>
    <scope>NUCLEOTIDE SEQUENCE [LARGE SCALE GENOMIC DNA]</scope>
    <source>
        <strain evidence="2 3">MSJ-1</strain>
    </source>
</reference>
<evidence type="ECO:0000313" key="3">
    <source>
        <dbReference type="Proteomes" id="UP000783742"/>
    </source>
</evidence>
<dbReference type="EMBL" id="JAHLQO010000003">
    <property type="protein sequence ID" value="MBU5669268.1"/>
    <property type="molecule type" value="Genomic_DNA"/>
</dbReference>
<keyword evidence="3" id="KW-1185">Reference proteome</keyword>
<dbReference type="PANTHER" id="PTHR37291:SF1">
    <property type="entry name" value="TYPE IV METHYL-DIRECTED RESTRICTION ENZYME ECOKMCRB SUBUNIT"/>
    <property type="match status" value="1"/>
</dbReference>
<name>A0ABS6FIK3_9FIRM</name>
<dbReference type="PANTHER" id="PTHR37291">
    <property type="entry name" value="5-METHYLCYTOSINE-SPECIFIC RESTRICTION ENZYME B"/>
    <property type="match status" value="1"/>
</dbReference>
<comment type="caution">
    <text evidence="2">The sequence shown here is derived from an EMBL/GenBank/DDBJ whole genome shotgun (WGS) entry which is preliminary data.</text>
</comment>
<protein>
    <submittedName>
        <fullName evidence="2">AAA family ATPase</fullName>
    </submittedName>
</protein>
<evidence type="ECO:0000259" key="1">
    <source>
        <dbReference type="Pfam" id="PF07728"/>
    </source>
</evidence>
<accession>A0ABS6FIK3</accession>